<dbReference type="GO" id="GO:0003677">
    <property type="term" value="F:DNA binding"/>
    <property type="evidence" value="ECO:0007669"/>
    <property type="project" value="UniProtKB-KW"/>
</dbReference>
<keyword evidence="6" id="KW-1185">Reference proteome</keyword>
<protein>
    <submittedName>
        <fullName evidence="5">LuxR family transcriptional regulator</fullName>
    </submittedName>
</protein>
<name>A0A2T1DZF1_9CYAN</name>
<organism evidence="5 6">
    <name type="scientific">Stenomitos frigidus ULC18</name>
    <dbReference type="NCBI Taxonomy" id="2107698"/>
    <lineage>
        <taxon>Bacteria</taxon>
        <taxon>Bacillati</taxon>
        <taxon>Cyanobacteriota</taxon>
        <taxon>Cyanophyceae</taxon>
        <taxon>Leptolyngbyales</taxon>
        <taxon>Leptolyngbyaceae</taxon>
        <taxon>Stenomitos</taxon>
    </lineage>
</organism>
<accession>A0A2T1DZF1</accession>
<dbReference type="PANTHER" id="PTHR44688">
    <property type="entry name" value="DNA-BINDING TRANSCRIPTIONAL ACTIVATOR DEVR_DOSR"/>
    <property type="match status" value="1"/>
</dbReference>
<feature type="domain" description="HTH luxR-type" evidence="4">
    <location>
        <begin position="175"/>
        <end position="240"/>
    </location>
</feature>
<dbReference type="Pfam" id="PF00196">
    <property type="entry name" value="GerE"/>
    <property type="match status" value="1"/>
</dbReference>
<dbReference type="SUPFAM" id="SSF46894">
    <property type="entry name" value="C-terminal effector domain of the bipartite response regulators"/>
    <property type="match status" value="1"/>
</dbReference>
<evidence type="ECO:0000256" key="2">
    <source>
        <dbReference type="ARBA" id="ARBA00023125"/>
    </source>
</evidence>
<dbReference type="PANTHER" id="PTHR44688:SF16">
    <property type="entry name" value="DNA-BINDING TRANSCRIPTIONAL ACTIVATOR DEVR_DOSR"/>
    <property type="match status" value="1"/>
</dbReference>
<dbReference type="Proteomes" id="UP000239576">
    <property type="component" value="Unassembled WGS sequence"/>
</dbReference>
<dbReference type="RefSeq" id="WP_106258544.1">
    <property type="nucleotide sequence ID" value="NZ_CAWNSW010000062.1"/>
</dbReference>
<evidence type="ECO:0000313" key="5">
    <source>
        <dbReference type="EMBL" id="PSB25878.1"/>
    </source>
</evidence>
<evidence type="ECO:0000259" key="4">
    <source>
        <dbReference type="PROSITE" id="PS50043"/>
    </source>
</evidence>
<dbReference type="PRINTS" id="PR00038">
    <property type="entry name" value="HTHLUXR"/>
</dbReference>
<keyword evidence="2" id="KW-0238">DNA-binding</keyword>
<dbReference type="SMART" id="SM00421">
    <property type="entry name" value="HTH_LUXR"/>
    <property type="match status" value="1"/>
</dbReference>
<sequence>MVFFLPNANSGSWSEFSQTDVTLVGFALHRPQRSFTERDRLILNLLRPHLSQAYGNAQHYQQLQQDLNQFQQSLNPLGLVILNTEGQVQWITPQATAWLEAYFPKPTGSLQLPDHLWAWVKHQINCFTQKTDLPKAWLPLRIEQDGKQLTIRLVVEQMAERYLLLLEEQTLSLLESLELLGLSQREAEVLVRVMQGNDNKAIAAQLSVGKSTVRKHMESIFHKLGVQSRTEAIAHALEKLGMLNALPLI</sequence>
<comment type="caution">
    <text evidence="5">The sequence shown here is derived from an EMBL/GenBank/DDBJ whole genome shotgun (WGS) entry which is preliminary data.</text>
</comment>
<keyword evidence="3" id="KW-0804">Transcription</keyword>
<evidence type="ECO:0000256" key="3">
    <source>
        <dbReference type="ARBA" id="ARBA00023163"/>
    </source>
</evidence>
<dbReference type="GO" id="GO:0006355">
    <property type="term" value="P:regulation of DNA-templated transcription"/>
    <property type="evidence" value="ECO:0007669"/>
    <property type="project" value="InterPro"/>
</dbReference>
<dbReference type="EMBL" id="PVWK01000119">
    <property type="protein sequence ID" value="PSB25878.1"/>
    <property type="molecule type" value="Genomic_DNA"/>
</dbReference>
<reference evidence="5 6" key="2">
    <citation type="submission" date="2018-03" db="EMBL/GenBank/DDBJ databases">
        <title>The ancient ancestry and fast evolution of plastids.</title>
        <authorList>
            <person name="Moore K.R."/>
            <person name="Magnabosco C."/>
            <person name="Momper L."/>
            <person name="Gold D.A."/>
            <person name="Bosak T."/>
            <person name="Fournier G.P."/>
        </authorList>
    </citation>
    <scope>NUCLEOTIDE SEQUENCE [LARGE SCALE GENOMIC DNA]</scope>
    <source>
        <strain evidence="5 6">ULC18</strain>
    </source>
</reference>
<dbReference type="InterPro" id="IPR036388">
    <property type="entry name" value="WH-like_DNA-bd_sf"/>
</dbReference>
<gene>
    <name evidence="5" type="ORF">C7B82_21710</name>
</gene>
<dbReference type="CDD" id="cd06170">
    <property type="entry name" value="LuxR_C_like"/>
    <property type="match status" value="1"/>
</dbReference>
<dbReference type="Gene3D" id="1.10.10.10">
    <property type="entry name" value="Winged helix-like DNA-binding domain superfamily/Winged helix DNA-binding domain"/>
    <property type="match status" value="1"/>
</dbReference>
<keyword evidence="1" id="KW-0805">Transcription regulation</keyword>
<evidence type="ECO:0000256" key="1">
    <source>
        <dbReference type="ARBA" id="ARBA00023015"/>
    </source>
</evidence>
<dbReference type="InterPro" id="IPR000792">
    <property type="entry name" value="Tscrpt_reg_LuxR_C"/>
</dbReference>
<dbReference type="PROSITE" id="PS50043">
    <property type="entry name" value="HTH_LUXR_2"/>
    <property type="match status" value="1"/>
</dbReference>
<dbReference type="AlphaFoldDB" id="A0A2T1DZF1"/>
<evidence type="ECO:0000313" key="6">
    <source>
        <dbReference type="Proteomes" id="UP000239576"/>
    </source>
</evidence>
<reference evidence="6" key="1">
    <citation type="submission" date="2018-02" db="EMBL/GenBank/DDBJ databases">
        <authorList>
            <person name="Moore K."/>
            <person name="Momper L."/>
        </authorList>
    </citation>
    <scope>NUCLEOTIDE SEQUENCE [LARGE SCALE GENOMIC DNA]</scope>
    <source>
        <strain evidence="6">ULC18</strain>
    </source>
</reference>
<dbReference type="InterPro" id="IPR016032">
    <property type="entry name" value="Sig_transdc_resp-reg_C-effctor"/>
</dbReference>
<dbReference type="PROSITE" id="PS00622">
    <property type="entry name" value="HTH_LUXR_1"/>
    <property type="match status" value="1"/>
</dbReference>
<dbReference type="OrthoDB" id="510967at2"/>
<proteinExistence type="predicted"/>